<proteinExistence type="predicted"/>
<name>A0A285E9U6_9ACTN</name>
<dbReference type="AlphaFoldDB" id="A0A285E9U6"/>
<evidence type="ECO:0000313" key="2">
    <source>
        <dbReference type="Proteomes" id="UP000219514"/>
    </source>
</evidence>
<dbReference type="SUPFAM" id="SSF50249">
    <property type="entry name" value="Nucleic acid-binding proteins"/>
    <property type="match status" value="1"/>
</dbReference>
<gene>
    <name evidence="1" type="ORF">SAMN06893097_101630</name>
</gene>
<accession>A0A285E9U6</accession>
<keyword evidence="2" id="KW-1185">Reference proteome</keyword>
<organism evidence="1 2">
    <name type="scientific">Geodermatophilus sabuli</name>
    <dbReference type="NCBI Taxonomy" id="1564158"/>
    <lineage>
        <taxon>Bacteria</taxon>
        <taxon>Bacillati</taxon>
        <taxon>Actinomycetota</taxon>
        <taxon>Actinomycetes</taxon>
        <taxon>Geodermatophilales</taxon>
        <taxon>Geodermatophilaceae</taxon>
        <taxon>Geodermatophilus</taxon>
    </lineage>
</organism>
<dbReference type="EMBL" id="OBDO01000001">
    <property type="protein sequence ID" value="SNX94831.1"/>
    <property type="molecule type" value="Genomic_DNA"/>
</dbReference>
<dbReference type="InterPro" id="IPR012340">
    <property type="entry name" value="NA-bd_OB-fold"/>
</dbReference>
<dbReference type="OrthoDB" id="5195005at2"/>
<sequence length="84" mass="8803">MTRTGTTRGTVIRWDDARHGGLVEAPDLPGDCWVDASVVHGPHGGTLRAGQVVDVDWTEPGAEGAACRATRVVPREDLQATLGG</sequence>
<dbReference type="Proteomes" id="UP000219514">
    <property type="component" value="Unassembled WGS sequence"/>
</dbReference>
<evidence type="ECO:0000313" key="1">
    <source>
        <dbReference type="EMBL" id="SNX94831.1"/>
    </source>
</evidence>
<dbReference type="RefSeq" id="WP_097204277.1">
    <property type="nucleotide sequence ID" value="NZ_JACHXB010000001.1"/>
</dbReference>
<reference evidence="1 2" key="1">
    <citation type="submission" date="2017-09" db="EMBL/GenBank/DDBJ databases">
        <authorList>
            <person name="Ehlers B."/>
            <person name="Leendertz F.H."/>
        </authorList>
    </citation>
    <scope>NUCLEOTIDE SEQUENCE [LARGE SCALE GENOMIC DNA]</scope>
    <source>
        <strain evidence="1 2">DSM 46844</strain>
    </source>
</reference>
<protein>
    <submittedName>
        <fullName evidence="1">Cold shock protein (Beta-ribbon, CspA family)</fullName>
    </submittedName>
</protein>